<proteinExistence type="predicted"/>
<dbReference type="RefSeq" id="WP_100760447.1">
    <property type="nucleotide sequence ID" value="NZ_NPDT01000016.1"/>
</dbReference>
<feature type="transmembrane region" description="Helical" evidence="1">
    <location>
        <begin position="7"/>
        <end position="29"/>
    </location>
</feature>
<comment type="caution">
    <text evidence="2">The sequence shown here is derived from an EMBL/GenBank/DDBJ whole genome shotgun (WGS) entry which is preliminary data.</text>
</comment>
<protein>
    <recommendedName>
        <fullName evidence="4">Phage abortive infection protein</fullName>
    </recommendedName>
</protein>
<keyword evidence="1" id="KW-0812">Transmembrane</keyword>
<evidence type="ECO:0008006" key="4">
    <source>
        <dbReference type="Google" id="ProtNLM"/>
    </source>
</evidence>
<feature type="transmembrane region" description="Helical" evidence="1">
    <location>
        <begin position="49"/>
        <end position="71"/>
    </location>
</feature>
<evidence type="ECO:0000313" key="3">
    <source>
        <dbReference type="Proteomes" id="UP000231912"/>
    </source>
</evidence>
<keyword evidence="1" id="KW-1133">Transmembrane helix</keyword>
<dbReference type="Proteomes" id="UP000231912">
    <property type="component" value="Unassembled WGS sequence"/>
</dbReference>
<reference evidence="2 3" key="1">
    <citation type="submission" date="2017-07" db="EMBL/GenBank/DDBJ databases">
        <title>Leptospira spp. isolated from tropical soils.</title>
        <authorList>
            <person name="Thibeaux R."/>
            <person name="Iraola G."/>
            <person name="Ferres I."/>
            <person name="Bierque E."/>
            <person name="Girault D."/>
            <person name="Soupe-Gilbert M.-E."/>
            <person name="Picardeau M."/>
            <person name="Goarant C."/>
        </authorList>
    </citation>
    <scope>NUCLEOTIDE SEQUENCE [LARGE SCALE GENOMIC DNA]</scope>
    <source>
        <strain evidence="2 3">FH2-C-A2</strain>
    </source>
</reference>
<gene>
    <name evidence="2" type="ORF">CH371_20055</name>
</gene>
<dbReference type="EMBL" id="NPDT01000016">
    <property type="protein sequence ID" value="PJZ64071.1"/>
    <property type="molecule type" value="Genomic_DNA"/>
</dbReference>
<name>A0A2M9Z6L3_9LEPT</name>
<organism evidence="2 3">
    <name type="scientific">Leptospira wolffii</name>
    <dbReference type="NCBI Taxonomy" id="409998"/>
    <lineage>
        <taxon>Bacteria</taxon>
        <taxon>Pseudomonadati</taxon>
        <taxon>Spirochaetota</taxon>
        <taxon>Spirochaetia</taxon>
        <taxon>Leptospirales</taxon>
        <taxon>Leptospiraceae</taxon>
        <taxon>Leptospira</taxon>
    </lineage>
</organism>
<accession>A0A2M9Z6L3</accession>
<dbReference type="AlphaFoldDB" id="A0A2M9Z6L3"/>
<keyword evidence="1" id="KW-0472">Membrane</keyword>
<evidence type="ECO:0000313" key="2">
    <source>
        <dbReference type="EMBL" id="PJZ64071.1"/>
    </source>
</evidence>
<sequence length="287" mass="33309">MFKIAFLYIISIISFLAGIVGVVILATQLLNVGYGFDLRSIEINETNQIAGILQGVIGTIWIFTTISLLFLTNELQKKELRATNKFFQQQNDDSHYFNLINLFTDIQRNVELLYEYIDRSIDPIDNVIRNTTIYKGKKYFENAAWCVLAFFEFCETSSEKTKTYLQNCLIPFGRNSDIANSIKARSEFNSDLDFCAYNLDKIRPVFILETYDYVSLFIEILKFIAIADRKDLYLNYIRGVLSPMEQSFLFYMLLADVEGVKIAKELKFFSKLPSKLLANEVHVKFYQ</sequence>
<evidence type="ECO:0000256" key="1">
    <source>
        <dbReference type="SAM" id="Phobius"/>
    </source>
</evidence>